<comment type="subcellular location">
    <subcellularLocation>
        <location evidence="1">Cell membrane</location>
        <topology evidence="1">Multi-pass membrane protein</topology>
    </subcellularLocation>
</comment>
<dbReference type="InterPro" id="IPR019108">
    <property type="entry name" value="Caa3_assmbl_CtaG-rel"/>
</dbReference>
<feature type="transmembrane region" description="Helical" evidence="6">
    <location>
        <begin position="149"/>
        <end position="167"/>
    </location>
</feature>
<dbReference type="InterPro" id="IPR014108">
    <property type="entry name" value="Caa3-assmbl_CtaG"/>
</dbReference>
<feature type="transmembrane region" description="Helical" evidence="6">
    <location>
        <begin position="49"/>
        <end position="71"/>
    </location>
</feature>
<comment type="caution">
    <text evidence="7">The sequence shown here is derived from an EMBL/GenBank/DDBJ whole genome shotgun (WGS) entry which is preliminary data.</text>
</comment>
<keyword evidence="3 6" id="KW-0812">Transmembrane</keyword>
<evidence type="ECO:0000313" key="8">
    <source>
        <dbReference type="Proteomes" id="UP000093482"/>
    </source>
</evidence>
<proteinExistence type="predicted"/>
<protein>
    <submittedName>
        <fullName evidence="7">Cytochrome c oxidase assembly factor CtaG</fullName>
    </submittedName>
</protein>
<name>A0A1C0YW40_9BACL</name>
<gene>
    <name evidence="7" type="ORF">A6K76_08600</name>
</gene>
<feature type="transmembrane region" description="Helical" evidence="6">
    <location>
        <begin position="114"/>
        <end position="137"/>
    </location>
</feature>
<evidence type="ECO:0000256" key="4">
    <source>
        <dbReference type="ARBA" id="ARBA00022989"/>
    </source>
</evidence>
<accession>A0A1C0YW40</accession>
<dbReference type="Proteomes" id="UP000093482">
    <property type="component" value="Unassembled WGS sequence"/>
</dbReference>
<dbReference type="EMBL" id="MATO01000028">
    <property type="protein sequence ID" value="OCS91399.1"/>
    <property type="molecule type" value="Genomic_DNA"/>
</dbReference>
<dbReference type="AlphaFoldDB" id="A0A1C0YW40"/>
<dbReference type="OrthoDB" id="128422at2"/>
<evidence type="ECO:0000256" key="2">
    <source>
        <dbReference type="ARBA" id="ARBA00022475"/>
    </source>
</evidence>
<evidence type="ECO:0000256" key="5">
    <source>
        <dbReference type="ARBA" id="ARBA00023136"/>
    </source>
</evidence>
<organism evidence="7 8">
    <name type="scientific">Caryophanon latum</name>
    <dbReference type="NCBI Taxonomy" id="33977"/>
    <lineage>
        <taxon>Bacteria</taxon>
        <taxon>Bacillati</taxon>
        <taxon>Bacillota</taxon>
        <taxon>Bacilli</taxon>
        <taxon>Bacillales</taxon>
        <taxon>Caryophanaceae</taxon>
        <taxon>Caryophanon</taxon>
    </lineage>
</organism>
<reference evidence="7 8" key="1">
    <citation type="submission" date="2016-07" db="EMBL/GenBank/DDBJ databases">
        <title>Caryophanon latum genome sequencing.</title>
        <authorList>
            <person name="Verma A."/>
            <person name="Pal Y."/>
            <person name="Krishnamurthi S."/>
        </authorList>
    </citation>
    <scope>NUCLEOTIDE SEQUENCE [LARGE SCALE GENOMIC DNA]</scope>
    <source>
        <strain evidence="7 8">DSM 14151</strain>
    </source>
</reference>
<feature type="transmembrane region" description="Helical" evidence="6">
    <location>
        <begin position="12"/>
        <end position="29"/>
    </location>
</feature>
<evidence type="ECO:0000256" key="6">
    <source>
        <dbReference type="SAM" id="Phobius"/>
    </source>
</evidence>
<feature type="transmembrane region" description="Helical" evidence="6">
    <location>
        <begin position="83"/>
        <end position="102"/>
    </location>
</feature>
<evidence type="ECO:0000313" key="7">
    <source>
        <dbReference type="EMBL" id="OCS91399.1"/>
    </source>
</evidence>
<keyword evidence="5 6" id="KW-0472">Membrane</keyword>
<dbReference type="GO" id="GO:0005886">
    <property type="term" value="C:plasma membrane"/>
    <property type="evidence" value="ECO:0007669"/>
    <property type="project" value="UniProtKB-SubCell"/>
</dbReference>
<sequence>MELRIFGFQALWSPYFLCLLMIVGFLYAQCTGRWRGRFAHSEQIKKSEAFYFYSALLLIYVIKGSPLDVLAHISFTMHMVQMAFLLLLVPIFIIKGIPAWLWQTFISNPLVQPIWRIVTQPIIALFSFVLLFSFYHIPVILDAIKLSEALHALYTVMLFSSAIAMYWTTVNSVPGERQLKGLHKTAMIISNAVLITPACALIIFADTPLYATYQSGEAWLQSMALCVPTTMLASLASAGITGPELFMSMSTLEDQQLGGIVMKIIQELIFGVLLYTVFRAWYKHEQRDADAITEAALAERKTMNDYY</sequence>
<evidence type="ECO:0000256" key="1">
    <source>
        <dbReference type="ARBA" id="ARBA00004651"/>
    </source>
</evidence>
<keyword evidence="8" id="KW-1185">Reference proteome</keyword>
<feature type="transmembrane region" description="Helical" evidence="6">
    <location>
        <begin position="260"/>
        <end position="278"/>
    </location>
</feature>
<keyword evidence="2" id="KW-1003">Cell membrane</keyword>
<dbReference type="NCBIfam" id="TIGR02737">
    <property type="entry name" value="caa3_CtaG"/>
    <property type="match status" value="1"/>
</dbReference>
<evidence type="ECO:0000256" key="3">
    <source>
        <dbReference type="ARBA" id="ARBA00022692"/>
    </source>
</evidence>
<keyword evidence="4 6" id="KW-1133">Transmembrane helix</keyword>
<feature type="transmembrane region" description="Helical" evidence="6">
    <location>
        <begin position="187"/>
        <end position="206"/>
    </location>
</feature>
<dbReference type="Pfam" id="PF09678">
    <property type="entry name" value="Caa3_CtaG"/>
    <property type="match status" value="1"/>
</dbReference>
<dbReference type="RefSeq" id="WP_066463219.1">
    <property type="nucleotide sequence ID" value="NZ_MATO01000028.1"/>
</dbReference>